<evidence type="ECO:0000256" key="1">
    <source>
        <dbReference type="ARBA" id="ARBA00010641"/>
    </source>
</evidence>
<dbReference type="InterPro" id="IPR013249">
    <property type="entry name" value="RNA_pol_sigma70_r4_t2"/>
</dbReference>
<dbReference type="SUPFAM" id="SSF88659">
    <property type="entry name" value="Sigma3 and sigma4 domains of RNA polymerase sigma factors"/>
    <property type="match status" value="1"/>
</dbReference>
<evidence type="ECO:0000256" key="4">
    <source>
        <dbReference type="ARBA" id="ARBA00023125"/>
    </source>
</evidence>
<gene>
    <name evidence="8" type="ORF">H9L14_01075</name>
</gene>
<comment type="similarity">
    <text evidence="1">Belongs to the sigma-70 factor family. ECF subfamily.</text>
</comment>
<dbReference type="InterPro" id="IPR039425">
    <property type="entry name" value="RNA_pol_sigma-70-like"/>
</dbReference>
<feature type="domain" description="RNA polymerase sigma factor 70 region 4 type 2" evidence="7">
    <location>
        <begin position="110"/>
        <end position="161"/>
    </location>
</feature>
<dbReference type="EMBL" id="CP060782">
    <property type="protein sequence ID" value="QNP46863.1"/>
    <property type="molecule type" value="Genomic_DNA"/>
</dbReference>
<evidence type="ECO:0000256" key="2">
    <source>
        <dbReference type="ARBA" id="ARBA00023015"/>
    </source>
</evidence>
<evidence type="ECO:0000259" key="7">
    <source>
        <dbReference type="Pfam" id="PF08281"/>
    </source>
</evidence>
<evidence type="ECO:0000313" key="9">
    <source>
        <dbReference type="Proteomes" id="UP000516105"/>
    </source>
</evidence>
<accession>A0ABX6TGX0</accession>
<sequence length="172" mass="19368">MIASMSGQSEAYQTLLRLCSVRLRSYFGRRLAGREHDVEDLVQETLIAIHRKRATYDQSLPFTAWLHGIARYRLIDFLRRDRRKFEVPVDDDAFELEGGDAFAAILAEIDLESLLARLTPNQVAAIRLTRIEGYSVRETSELTGQSEPSVKVNVHRGLGRLMATIKGGGHAN</sequence>
<dbReference type="InterPro" id="IPR007627">
    <property type="entry name" value="RNA_pol_sigma70_r2"/>
</dbReference>
<keyword evidence="9" id="KW-1185">Reference proteome</keyword>
<dbReference type="Pfam" id="PF08281">
    <property type="entry name" value="Sigma70_r4_2"/>
    <property type="match status" value="1"/>
</dbReference>
<dbReference type="InterPro" id="IPR036388">
    <property type="entry name" value="WH-like_DNA-bd_sf"/>
</dbReference>
<dbReference type="PANTHER" id="PTHR43133:SF58">
    <property type="entry name" value="ECF RNA POLYMERASE SIGMA FACTOR SIGD"/>
    <property type="match status" value="1"/>
</dbReference>
<dbReference type="Pfam" id="PF04542">
    <property type="entry name" value="Sigma70_r2"/>
    <property type="match status" value="1"/>
</dbReference>
<dbReference type="InterPro" id="IPR014284">
    <property type="entry name" value="RNA_pol_sigma-70_dom"/>
</dbReference>
<dbReference type="SUPFAM" id="SSF88946">
    <property type="entry name" value="Sigma2 domain of RNA polymerase sigma factors"/>
    <property type="match status" value="1"/>
</dbReference>
<dbReference type="Gene3D" id="1.10.1740.10">
    <property type="match status" value="1"/>
</dbReference>
<keyword evidence="4" id="KW-0238">DNA-binding</keyword>
<evidence type="ECO:0000256" key="3">
    <source>
        <dbReference type="ARBA" id="ARBA00023082"/>
    </source>
</evidence>
<dbReference type="Proteomes" id="UP000516105">
    <property type="component" value="Chromosome"/>
</dbReference>
<keyword evidence="3" id="KW-0731">Sigma factor</keyword>
<keyword evidence="5" id="KW-0804">Transcription</keyword>
<organism evidence="8 9">
    <name type="scientific">Sphingomonas sediminicola</name>
    <dbReference type="NCBI Taxonomy" id="386874"/>
    <lineage>
        <taxon>Bacteria</taxon>
        <taxon>Pseudomonadati</taxon>
        <taxon>Pseudomonadota</taxon>
        <taxon>Alphaproteobacteria</taxon>
        <taxon>Sphingomonadales</taxon>
        <taxon>Sphingomonadaceae</taxon>
        <taxon>Sphingomonas</taxon>
    </lineage>
</organism>
<dbReference type="NCBIfam" id="TIGR02937">
    <property type="entry name" value="sigma70-ECF"/>
    <property type="match status" value="1"/>
</dbReference>
<proteinExistence type="inferred from homology"/>
<feature type="domain" description="RNA polymerase sigma-70 region 2" evidence="6">
    <location>
        <begin position="23"/>
        <end position="83"/>
    </location>
</feature>
<evidence type="ECO:0000313" key="8">
    <source>
        <dbReference type="EMBL" id="QNP46863.1"/>
    </source>
</evidence>
<evidence type="ECO:0000256" key="5">
    <source>
        <dbReference type="ARBA" id="ARBA00023163"/>
    </source>
</evidence>
<reference evidence="8 9" key="1">
    <citation type="submission" date="2020-08" db="EMBL/GenBank/DDBJ databases">
        <title>Genome sequence of Sphingomonas sediminicola KACC 15039T.</title>
        <authorList>
            <person name="Hyun D.-W."/>
            <person name="Bae J.-W."/>
        </authorList>
    </citation>
    <scope>NUCLEOTIDE SEQUENCE [LARGE SCALE GENOMIC DNA]</scope>
    <source>
        <strain evidence="8 9">KACC 15039</strain>
    </source>
</reference>
<dbReference type="InterPro" id="IPR013325">
    <property type="entry name" value="RNA_pol_sigma_r2"/>
</dbReference>
<protein>
    <submittedName>
        <fullName evidence="8">Sigma-70 family RNA polymerase sigma factor</fullName>
    </submittedName>
</protein>
<dbReference type="Gene3D" id="1.10.10.10">
    <property type="entry name" value="Winged helix-like DNA-binding domain superfamily/Winged helix DNA-binding domain"/>
    <property type="match status" value="1"/>
</dbReference>
<dbReference type="PANTHER" id="PTHR43133">
    <property type="entry name" value="RNA POLYMERASE ECF-TYPE SIGMA FACTO"/>
    <property type="match status" value="1"/>
</dbReference>
<keyword evidence="2" id="KW-0805">Transcription regulation</keyword>
<dbReference type="InterPro" id="IPR013324">
    <property type="entry name" value="RNA_pol_sigma_r3/r4-like"/>
</dbReference>
<evidence type="ECO:0000259" key="6">
    <source>
        <dbReference type="Pfam" id="PF04542"/>
    </source>
</evidence>
<name>A0ABX6TGX0_9SPHN</name>